<dbReference type="AlphaFoldDB" id="A0AAD9XGL6"/>
<organism evidence="2 3">
    <name type="scientific">Dipteronia dyeriana</name>
    <dbReference type="NCBI Taxonomy" id="168575"/>
    <lineage>
        <taxon>Eukaryota</taxon>
        <taxon>Viridiplantae</taxon>
        <taxon>Streptophyta</taxon>
        <taxon>Embryophyta</taxon>
        <taxon>Tracheophyta</taxon>
        <taxon>Spermatophyta</taxon>
        <taxon>Magnoliopsida</taxon>
        <taxon>eudicotyledons</taxon>
        <taxon>Gunneridae</taxon>
        <taxon>Pentapetalae</taxon>
        <taxon>rosids</taxon>
        <taxon>malvids</taxon>
        <taxon>Sapindales</taxon>
        <taxon>Sapindaceae</taxon>
        <taxon>Hippocastanoideae</taxon>
        <taxon>Acereae</taxon>
        <taxon>Dipteronia</taxon>
    </lineage>
</organism>
<dbReference type="Proteomes" id="UP001280121">
    <property type="component" value="Unassembled WGS sequence"/>
</dbReference>
<dbReference type="InterPro" id="IPR012337">
    <property type="entry name" value="RNaseH-like_sf"/>
</dbReference>
<keyword evidence="3" id="KW-1185">Reference proteome</keyword>
<dbReference type="GO" id="GO:0046983">
    <property type="term" value="F:protein dimerization activity"/>
    <property type="evidence" value="ECO:0007669"/>
    <property type="project" value="InterPro"/>
</dbReference>
<feature type="domain" description="HAT C-terminal dimerisation" evidence="1">
    <location>
        <begin position="55"/>
        <end position="113"/>
    </location>
</feature>
<protein>
    <recommendedName>
        <fullName evidence="1">HAT C-terminal dimerisation domain-containing protein</fullName>
    </recommendedName>
</protein>
<evidence type="ECO:0000259" key="1">
    <source>
        <dbReference type="Pfam" id="PF05699"/>
    </source>
</evidence>
<sequence length="139" mass="15085">MDINRSTSTYPPTLAAIDTSLAKHIGTSLLLQQGIGRAFSAGGDVLGVVCVVKQGNKGKYLILAKTARDILAIPVSTVAFESVFSAGGRFLSPHRRRLRPDTLEALMYTQNWIWAPIRGGIPEDELYATIDEEEPLTSV</sequence>
<gene>
    <name evidence="2" type="ORF">Ddye_005516</name>
</gene>
<dbReference type="PANTHER" id="PTHR23272">
    <property type="entry name" value="BED FINGER-RELATED"/>
    <property type="match status" value="1"/>
</dbReference>
<dbReference type="InterPro" id="IPR008906">
    <property type="entry name" value="HATC_C_dom"/>
</dbReference>
<reference evidence="2" key="1">
    <citation type="journal article" date="2023" name="Plant J.">
        <title>Genome sequences and population genomics provide insights into the demographic history, inbreeding, and mutation load of two 'living fossil' tree species of Dipteronia.</title>
        <authorList>
            <person name="Feng Y."/>
            <person name="Comes H.P."/>
            <person name="Chen J."/>
            <person name="Zhu S."/>
            <person name="Lu R."/>
            <person name="Zhang X."/>
            <person name="Li P."/>
            <person name="Qiu J."/>
            <person name="Olsen K.M."/>
            <person name="Qiu Y."/>
        </authorList>
    </citation>
    <scope>NUCLEOTIDE SEQUENCE</scope>
    <source>
        <strain evidence="2">KIB01</strain>
    </source>
</reference>
<dbReference type="EMBL" id="JANJYI010000002">
    <property type="protein sequence ID" value="KAK2658983.1"/>
    <property type="molecule type" value="Genomic_DNA"/>
</dbReference>
<name>A0AAD9XGL6_9ROSI</name>
<evidence type="ECO:0000313" key="2">
    <source>
        <dbReference type="EMBL" id="KAK2658983.1"/>
    </source>
</evidence>
<accession>A0AAD9XGL6</accession>
<proteinExistence type="predicted"/>
<comment type="caution">
    <text evidence="2">The sequence shown here is derived from an EMBL/GenBank/DDBJ whole genome shotgun (WGS) entry which is preliminary data.</text>
</comment>
<dbReference type="Pfam" id="PF05699">
    <property type="entry name" value="Dimer_Tnp_hAT"/>
    <property type="match status" value="1"/>
</dbReference>
<dbReference type="PANTHER" id="PTHR23272:SF187">
    <property type="entry name" value="AC9 TRANSPOSASE-RELATED"/>
    <property type="match status" value="1"/>
</dbReference>
<dbReference type="SUPFAM" id="SSF53098">
    <property type="entry name" value="Ribonuclease H-like"/>
    <property type="match status" value="1"/>
</dbReference>
<evidence type="ECO:0000313" key="3">
    <source>
        <dbReference type="Proteomes" id="UP001280121"/>
    </source>
</evidence>